<sequence length="427" mass="48377">MSAMAGEVAQFADSMSQEKRTDAHTKERETIEAEQDDVGEIAPMEEMTGPPLDIGALEGGFHFQDIDYFVYKVQKYAQDHGFVVCKDGKFFSWRNPHPVHPDNYKLLQRTTIYCNNKDPENKRSQRFMRSCPWKVRVLYDRGTLDYMVTEVSLEHNHDLGGSTRDTRDNRTNPQSQAEDSVIDVTESASPRPDTGAQGPVSGPRPLIMGKYRLDQSSSGSNAPPRNPSGARGANKRPLEYIESASLFAPHAQRRPFEMGREPVRGHAIPHAVGPHPSPPVHIAPHATSHMGQLPPRPASVQYSRGAEPTPPNRLYEEPPPRGRAVEGHPHDVYLAQEIKRREMEMKWELERQQVKDMEFRREIEKQRFFIELQQHDRLEKEAAANQRILDAKAKEAELHLRVAKLKAKQELIDAGVAPEEIEKALGE</sequence>
<feature type="compositionally biased region" description="Polar residues" evidence="1">
    <location>
        <begin position="214"/>
        <end position="223"/>
    </location>
</feature>
<comment type="caution">
    <text evidence="2">The sequence shown here is derived from an EMBL/GenBank/DDBJ whole genome shotgun (WGS) entry which is preliminary data.</text>
</comment>
<feature type="compositionally biased region" description="Basic and acidic residues" evidence="1">
    <location>
        <begin position="314"/>
        <end position="327"/>
    </location>
</feature>
<accession>A0A6G0XU07</accession>
<name>A0A6G0XU07_9STRA</name>
<evidence type="ECO:0000313" key="2">
    <source>
        <dbReference type="EMBL" id="KAF0743912.1"/>
    </source>
</evidence>
<gene>
    <name evidence="2" type="ORF">Ae201684_001554</name>
</gene>
<feature type="region of interest" description="Disordered" evidence="1">
    <location>
        <begin position="286"/>
        <end position="327"/>
    </location>
</feature>
<feature type="compositionally biased region" description="Basic and acidic residues" evidence="1">
    <location>
        <begin position="16"/>
        <end position="31"/>
    </location>
</feature>
<dbReference type="VEuPathDB" id="FungiDB:AeMF1_004462"/>
<feature type="compositionally biased region" description="Basic and acidic residues" evidence="1">
    <location>
        <begin position="156"/>
        <end position="170"/>
    </location>
</feature>
<dbReference type="AlphaFoldDB" id="A0A6G0XU07"/>
<evidence type="ECO:0000313" key="3">
    <source>
        <dbReference type="Proteomes" id="UP000481153"/>
    </source>
</evidence>
<dbReference type="Proteomes" id="UP000481153">
    <property type="component" value="Unassembled WGS sequence"/>
</dbReference>
<protein>
    <submittedName>
        <fullName evidence="2">Uncharacterized protein</fullName>
    </submittedName>
</protein>
<feature type="region of interest" description="Disordered" evidence="1">
    <location>
        <begin position="156"/>
        <end position="234"/>
    </location>
</feature>
<reference evidence="2 3" key="1">
    <citation type="submission" date="2019-07" db="EMBL/GenBank/DDBJ databases">
        <title>Genomics analysis of Aphanomyces spp. identifies a new class of oomycete effector associated with host adaptation.</title>
        <authorList>
            <person name="Gaulin E."/>
        </authorList>
    </citation>
    <scope>NUCLEOTIDE SEQUENCE [LARGE SCALE GENOMIC DNA]</scope>
    <source>
        <strain evidence="2 3">ATCC 201684</strain>
    </source>
</reference>
<dbReference type="EMBL" id="VJMJ01000012">
    <property type="protein sequence ID" value="KAF0743912.1"/>
    <property type="molecule type" value="Genomic_DNA"/>
</dbReference>
<organism evidence="2 3">
    <name type="scientific">Aphanomyces euteiches</name>
    <dbReference type="NCBI Taxonomy" id="100861"/>
    <lineage>
        <taxon>Eukaryota</taxon>
        <taxon>Sar</taxon>
        <taxon>Stramenopiles</taxon>
        <taxon>Oomycota</taxon>
        <taxon>Saprolegniomycetes</taxon>
        <taxon>Saprolegniales</taxon>
        <taxon>Verrucalvaceae</taxon>
        <taxon>Aphanomyces</taxon>
    </lineage>
</organism>
<proteinExistence type="predicted"/>
<feature type="region of interest" description="Disordered" evidence="1">
    <location>
        <begin position="1"/>
        <end position="38"/>
    </location>
</feature>
<keyword evidence="3" id="KW-1185">Reference proteome</keyword>
<evidence type="ECO:0000256" key="1">
    <source>
        <dbReference type="SAM" id="MobiDB-lite"/>
    </source>
</evidence>